<dbReference type="RefSeq" id="XP_007870213.1">
    <property type="nucleotide sequence ID" value="XM_007872022.1"/>
</dbReference>
<dbReference type="GeneID" id="19298892"/>
<accession>S7RAB3</accession>
<evidence type="ECO:0000313" key="1">
    <source>
        <dbReference type="EMBL" id="EPQ51205.1"/>
    </source>
</evidence>
<dbReference type="OMA" id="ESHHSEN"/>
<evidence type="ECO:0000313" key="2">
    <source>
        <dbReference type="Proteomes" id="UP000030669"/>
    </source>
</evidence>
<proteinExistence type="predicted"/>
<gene>
    <name evidence="1" type="ORF">GLOTRDRAFT_108178</name>
</gene>
<name>S7RAB3_GLOTA</name>
<dbReference type="AlphaFoldDB" id="S7RAB3"/>
<dbReference type="EMBL" id="KB469311">
    <property type="protein sequence ID" value="EPQ51205.1"/>
    <property type="molecule type" value="Genomic_DNA"/>
</dbReference>
<keyword evidence="2" id="KW-1185">Reference proteome</keyword>
<reference evidence="1 2" key="1">
    <citation type="journal article" date="2012" name="Science">
        <title>The Paleozoic origin of enzymatic lignin decomposition reconstructed from 31 fungal genomes.</title>
        <authorList>
            <person name="Floudas D."/>
            <person name="Binder M."/>
            <person name="Riley R."/>
            <person name="Barry K."/>
            <person name="Blanchette R.A."/>
            <person name="Henrissat B."/>
            <person name="Martinez A.T."/>
            <person name="Otillar R."/>
            <person name="Spatafora J.W."/>
            <person name="Yadav J.S."/>
            <person name="Aerts A."/>
            <person name="Benoit I."/>
            <person name="Boyd A."/>
            <person name="Carlson A."/>
            <person name="Copeland A."/>
            <person name="Coutinho P.M."/>
            <person name="de Vries R.P."/>
            <person name="Ferreira P."/>
            <person name="Findley K."/>
            <person name="Foster B."/>
            <person name="Gaskell J."/>
            <person name="Glotzer D."/>
            <person name="Gorecki P."/>
            <person name="Heitman J."/>
            <person name="Hesse C."/>
            <person name="Hori C."/>
            <person name="Igarashi K."/>
            <person name="Jurgens J.A."/>
            <person name="Kallen N."/>
            <person name="Kersten P."/>
            <person name="Kohler A."/>
            <person name="Kuees U."/>
            <person name="Kumar T.K.A."/>
            <person name="Kuo A."/>
            <person name="LaButti K."/>
            <person name="Larrondo L.F."/>
            <person name="Lindquist E."/>
            <person name="Ling A."/>
            <person name="Lombard V."/>
            <person name="Lucas S."/>
            <person name="Lundell T."/>
            <person name="Martin R."/>
            <person name="McLaughlin D.J."/>
            <person name="Morgenstern I."/>
            <person name="Morin E."/>
            <person name="Murat C."/>
            <person name="Nagy L.G."/>
            <person name="Nolan M."/>
            <person name="Ohm R.A."/>
            <person name="Patyshakuliyeva A."/>
            <person name="Rokas A."/>
            <person name="Ruiz-Duenas F.J."/>
            <person name="Sabat G."/>
            <person name="Salamov A."/>
            <person name="Samejima M."/>
            <person name="Schmutz J."/>
            <person name="Slot J.C."/>
            <person name="St John F."/>
            <person name="Stenlid J."/>
            <person name="Sun H."/>
            <person name="Sun S."/>
            <person name="Syed K."/>
            <person name="Tsang A."/>
            <person name="Wiebenga A."/>
            <person name="Young D."/>
            <person name="Pisabarro A."/>
            <person name="Eastwood D.C."/>
            <person name="Martin F."/>
            <person name="Cullen D."/>
            <person name="Grigoriev I.V."/>
            <person name="Hibbett D.S."/>
        </authorList>
    </citation>
    <scope>NUCLEOTIDE SEQUENCE [LARGE SCALE GENOMIC DNA]</scope>
    <source>
        <strain evidence="1 2">ATCC 11539</strain>
    </source>
</reference>
<dbReference type="eggNOG" id="ENOG502SJVB">
    <property type="taxonomic scope" value="Eukaryota"/>
</dbReference>
<dbReference type="KEGG" id="gtr:GLOTRDRAFT_108178"/>
<protein>
    <submittedName>
        <fullName evidence="1">Uncharacterized protein</fullName>
    </submittedName>
</protein>
<dbReference type="Proteomes" id="UP000030669">
    <property type="component" value="Unassembled WGS sequence"/>
</dbReference>
<organism evidence="1 2">
    <name type="scientific">Gloeophyllum trabeum (strain ATCC 11539 / FP-39264 / Madison 617)</name>
    <name type="common">Brown rot fungus</name>
    <dbReference type="NCBI Taxonomy" id="670483"/>
    <lineage>
        <taxon>Eukaryota</taxon>
        <taxon>Fungi</taxon>
        <taxon>Dikarya</taxon>
        <taxon>Basidiomycota</taxon>
        <taxon>Agaricomycotina</taxon>
        <taxon>Agaricomycetes</taxon>
        <taxon>Gloeophyllales</taxon>
        <taxon>Gloeophyllaceae</taxon>
        <taxon>Gloeophyllum</taxon>
    </lineage>
</organism>
<sequence>MDPQTRNKKIVDLTEQKLTTLGFLGLNAVQGVKNLVEQVRADPENLGSKFPVLSDSDTHFTRLSTSSSATTVVAPDLMSQYEINFYYHGLSEDPPKLMWRSDFDITPFRMPKVGERFFKPYPKPAFGIFNTRLNDLKTHGIKYSALKAARFLTVNEDDGTETWGPFTVWIAVHPNTTKAAAVRDITPDILQVLNDAQVYGAVVEWYEGTV</sequence>
<dbReference type="OrthoDB" id="3364808at2759"/>
<dbReference type="HOGENOM" id="CLU_100321_0_0_1"/>